<keyword evidence="8" id="KW-1185">Reference proteome</keyword>
<dbReference type="SMART" id="SM00833">
    <property type="entry name" value="CobW_C"/>
    <property type="match status" value="1"/>
</dbReference>
<gene>
    <name evidence="7" type="ORF">BN9_121810</name>
</gene>
<name>A0A024FV64_9STRA</name>
<evidence type="ECO:0000256" key="5">
    <source>
        <dbReference type="ARBA" id="ARBA00049117"/>
    </source>
</evidence>
<dbReference type="CDD" id="cd03112">
    <property type="entry name" value="CobW-like"/>
    <property type="match status" value="1"/>
</dbReference>
<evidence type="ECO:0000259" key="6">
    <source>
        <dbReference type="SMART" id="SM00833"/>
    </source>
</evidence>
<evidence type="ECO:0000256" key="1">
    <source>
        <dbReference type="ARBA" id="ARBA00022741"/>
    </source>
</evidence>
<dbReference type="OrthoDB" id="272672at2759"/>
<dbReference type="InterPro" id="IPR051927">
    <property type="entry name" value="Zn_Chap_cDPG_Synth"/>
</dbReference>
<proteinExistence type="inferred from homology"/>
<dbReference type="SUPFAM" id="SSF52540">
    <property type="entry name" value="P-loop containing nucleoside triphosphate hydrolases"/>
    <property type="match status" value="1"/>
</dbReference>
<dbReference type="Pfam" id="PF02492">
    <property type="entry name" value="cobW"/>
    <property type="match status" value="1"/>
</dbReference>
<evidence type="ECO:0000256" key="2">
    <source>
        <dbReference type="ARBA" id="ARBA00022801"/>
    </source>
</evidence>
<evidence type="ECO:0000256" key="3">
    <source>
        <dbReference type="ARBA" id="ARBA00023186"/>
    </source>
</evidence>
<dbReference type="InParanoid" id="A0A024FV64"/>
<dbReference type="SUPFAM" id="SSF90002">
    <property type="entry name" value="Hypothetical protein YjiA, C-terminal domain"/>
    <property type="match status" value="1"/>
</dbReference>
<dbReference type="Pfam" id="PF07683">
    <property type="entry name" value="CobW_C"/>
    <property type="match status" value="1"/>
</dbReference>
<dbReference type="PANTHER" id="PTHR43603:SF1">
    <property type="entry name" value="ZINC-REGULATED GTPASE METALLOPROTEIN ACTIVATOR 1"/>
    <property type="match status" value="1"/>
</dbReference>
<dbReference type="InterPro" id="IPR027417">
    <property type="entry name" value="P-loop_NTPase"/>
</dbReference>
<keyword evidence="3" id="KW-0143">Chaperone</keyword>
<keyword evidence="1" id="KW-0547">Nucleotide-binding</keyword>
<dbReference type="GO" id="GO:0000166">
    <property type="term" value="F:nucleotide binding"/>
    <property type="evidence" value="ECO:0007669"/>
    <property type="project" value="UniProtKB-KW"/>
</dbReference>
<accession>A0A024FV64</accession>
<dbReference type="Proteomes" id="UP000053237">
    <property type="component" value="Unassembled WGS sequence"/>
</dbReference>
<comment type="similarity">
    <text evidence="4">Belongs to the SIMIBI class G3E GTPase family. ZNG1 subfamily.</text>
</comment>
<dbReference type="InterPro" id="IPR011629">
    <property type="entry name" value="CobW-like_C"/>
</dbReference>
<reference evidence="7 8" key="1">
    <citation type="submission" date="2012-05" db="EMBL/GenBank/DDBJ databases">
        <title>Recombination and specialization in a pathogen metapopulation.</title>
        <authorList>
            <person name="Gardiner A."/>
            <person name="Kemen E."/>
            <person name="Schultz-Larsen T."/>
            <person name="MacLean D."/>
            <person name="Van Oosterhout C."/>
            <person name="Jones J.D.G."/>
        </authorList>
    </citation>
    <scope>NUCLEOTIDE SEQUENCE [LARGE SCALE GENOMIC DNA]</scope>
    <source>
        <strain evidence="7 8">Ac Nc2</strain>
    </source>
</reference>
<comment type="catalytic activity">
    <reaction evidence="5">
        <text>GTP + H2O = GDP + phosphate + H(+)</text>
        <dbReference type="Rhea" id="RHEA:19669"/>
        <dbReference type="ChEBI" id="CHEBI:15377"/>
        <dbReference type="ChEBI" id="CHEBI:15378"/>
        <dbReference type="ChEBI" id="CHEBI:37565"/>
        <dbReference type="ChEBI" id="CHEBI:43474"/>
        <dbReference type="ChEBI" id="CHEBI:58189"/>
    </reaction>
    <physiologicalReaction direction="left-to-right" evidence="5">
        <dbReference type="Rhea" id="RHEA:19670"/>
    </physiologicalReaction>
</comment>
<feature type="domain" description="CobW C-terminal" evidence="6">
    <location>
        <begin position="276"/>
        <end position="371"/>
    </location>
</feature>
<dbReference type="AlphaFoldDB" id="A0A024FV64"/>
<protein>
    <recommendedName>
        <fullName evidence="6">CobW C-terminal domain-containing protein</fullName>
    </recommendedName>
</protein>
<dbReference type="PANTHER" id="PTHR43603">
    <property type="entry name" value="COBW DOMAIN-CONTAINING PROTEIN DDB_G0274527"/>
    <property type="match status" value="1"/>
</dbReference>
<dbReference type="GO" id="GO:0016787">
    <property type="term" value="F:hydrolase activity"/>
    <property type="evidence" value="ECO:0007669"/>
    <property type="project" value="UniProtKB-KW"/>
</dbReference>
<dbReference type="Gene3D" id="3.30.1220.10">
    <property type="entry name" value="CobW-like, C-terminal domain"/>
    <property type="match status" value="1"/>
</dbReference>
<sequence>MSAEAVTRVNICLHSEQQLVARNTKPKPLPVTIVSGFLGSGKTSLLRHILSNRRNLNIAFAVSDFAVINVDELLVTQNHIFSNESDSKVYAFPAGTKAAPALKDIVFSALYPDVHYNCRNCDYLIVETSGTADPTALIVAVQEKFGKMTHARLDTVVVVVDAEALTHFMDSNYEILIKQLQCADAILLNKVDLIQDSTQVRNVVLEHAPNARVYETKFCNVYLPHILDIHPSERASDTVSHEQVTLRWNIGSVDSFGEIQNQKARMGNQIQTAGKFQSISNEQVEPIHLSSLRDWIQSCLPPGTLRIKGIVYIAEDPVHRYVLQLSGKQRVHVENCGRWVSTPKSQLTVIAARDAVSWDEETHLQQMKSTLTKTPNVTQHDREICSTYFENDGRLHKYQMSDNVVQFRLQCPKHLSPDLLRHQHQIDLNQVNIDFVHDLNANGCLLLYQTVQSLDEEHRVVIMAPINSKRSDWSIIDDRASHVLVDLIRRLSTCQCNF</sequence>
<dbReference type="STRING" id="65357.A0A024FV64"/>
<evidence type="ECO:0000313" key="8">
    <source>
        <dbReference type="Proteomes" id="UP000053237"/>
    </source>
</evidence>
<dbReference type="InterPro" id="IPR036627">
    <property type="entry name" value="CobW-likC_sf"/>
</dbReference>
<evidence type="ECO:0000313" key="7">
    <source>
        <dbReference type="EMBL" id="CCI10990.1"/>
    </source>
</evidence>
<comment type="caution">
    <text evidence="7">The sequence shown here is derived from an EMBL/GenBank/DDBJ whole genome shotgun (WGS) entry which is preliminary data.</text>
</comment>
<dbReference type="InterPro" id="IPR003495">
    <property type="entry name" value="CobW/HypB/UreG_nucleotide-bd"/>
</dbReference>
<evidence type="ECO:0000256" key="4">
    <source>
        <dbReference type="ARBA" id="ARBA00034320"/>
    </source>
</evidence>
<keyword evidence="2" id="KW-0378">Hydrolase</keyword>
<dbReference type="Gene3D" id="3.40.50.300">
    <property type="entry name" value="P-loop containing nucleotide triphosphate hydrolases"/>
    <property type="match status" value="1"/>
</dbReference>
<dbReference type="EMBL" id="CAIX01000498">
    <property type="protein sequence ID" value="CCI10990.1"/>
    <property type="molecule type" value="Genomic_DNA"/>
</dbReference>
<organism evidence="7 8">
    <name type="scientific">Albugo candida</name>
    <dbReference type="NCBI Taxonomy" id="65357"/>
    <lineage>
        <taxon>Eukaryota</taxon>
        <taxon>Sar</taxon>
        <taxon>Stramenopiles</taxon>
        <taxon>Oomycota</taxon>
        <taxon>Peronosporomycetes</taxon>
        <taxon>Albuginales</taxon>
        <taxon>Albuginaceae</taxon>
        <taxon>Albugo</taxon>
    </lineage>
</organism>